<dbReference type="Gene3D" id="2.130.10.10">
    <property type="entry name" value="YVTN repeat-like/Quinoprotein amine dehydrogenase"/>
    <property type="match status" value="1"/>
</dbReference>
<dbReference type="Proteomes" id="UP000031668">
    <property type="component" value="Unassembled WGS sequence"/>
</dbReference>
<reference evidence="4 5" key="1">
    <citation type="journal article" date="2014" name="Genome Biol. Evol.">
        <title>The genome of the myxosporean Thelohanellus kitauei shows adaptations to nutrient acquisition within its fish host.</title>
        <authorList>
            <person name="Yang Y."/>
            <person name="Xiong J."/>
            <person name="Zhou Z."/>
            <person name="Huo F."/>
            <person name="Miao W."/>
            <person name="Ran C."/>
            <person name="Liu Y."/>
            <person name="Zhang J."/>
            <person name="Feng J."/>
            <person name="Wang M."/>
            <person name="Wang M."/>
            <person name="Wang L."/>
            <person name="Yao B."/>
        </authorList>
    </citation>
    <scope>NUCLEOTIDE SEQUENCE [LARGE SCALE GENOMIC DNA]</scope>
    <source>
        <strain evidence="4">Wuqing</strain>
    </source>
</reference>
<evidence type="ECO:0000313" key="5">
    <source>
        <dbReference type="Proteomes" id="UP000031668"/>
    </source>
</evidence>
<evidence type="ECO:0000256" key="1">
    <source>
        <dbReference type="ARBA" id="ARBA00004123"/>
    </source>
</evidence>
<dbReference type="EMBL" id="JWZT01004789">
    <property type="protein sequence ID" value="KII63058.1"/>
    <property type="molecule type" value="Genomic_DNA"/>
</dbReference>
<dbReference type="InterPro" id="IPR015943">
    <property type="entry name" value="WD40/YVTN_repeat-like_dom_sf"/>
</dbReference>
<sequence>MLNEDLFTLLYRCLNVSKVRCDALTAVALQIIHKLMGDSTIFSKFMSDDILFRVMSVPCYLTSSYYAMKIMVKVFESCQEDILQDDKYILKLMTDYTLRSTTNFVDQSGMDAIHCFFGYLPLSDDIQLDVLPKITREFHQLEFYKASHNELNNNIKENYRLLKKNFSQITTFLECVILYLARYIIHQNPDLFHSQDIVKNPVNNKQFCDEIINILEASGYIQMPNQVISNQIDRTLFEILFLVLRSIYRAKPKDNIQRIYELISRTLNMCIIIKDVRDLFVENFECHPKYPHNIKNVMSTLFLIFDDYFMDDCWIQFSPYSVINNLLKRCCTSFESYQICVGKSKHEKSETWSEKREVLIPDSNTIIDELMANSFLLYALRSFDEMVKLIIPNDCIMYLIKCLIILCECRRVSDILSQDLIVFNKSFKNYMKEIRQHESGKYQRKQILKLAEILTEKIDNIKHKPLEFFEKDSPESKKRKFDQGPEHISSDDEASSQILLEKTITSFVEEHQPIEIDATISYDQNQESSRDTASFELRIKSEENIQKRKDLYSKKFQSIKEFCFKGTRIKRVLKILKDDSILIPNENVLNLFYGNRCFPKFNFEFEKTNHIVDSFNGDLVMSCAKLSGQTKCYMWKYDGVHDDNLHVDPCVTIENICQTQFSYDDKKIIGINSNFDVDVIDIETCVKNLELKNPNRKYYFEGNYPQYNSNNTLILSNGELYSPSGGKLIHVFDRLEYIQTGIFSVSGNEVIYGQEQVFFNQQKWDLRTLKILKQIPQLEYCFLRRTHNEDIYLGYEYGYAERCCEDPYVSSHMIRGHSGFDLFKLIDPLTFDTFYELDTTEFLQKIKQMEPIDISRDGSKIAALSYCSYDGKTFMFTVFGEGKKQKIQIDIA</sequence>
<organism evidence="4 5">
    <name type="scientific">Thelohanellus kitauei</name>
    <name type="common">Myxosporean</name>
    <dbReference type="NCBI Taxonomy" id="669202"/>
    <lineage>
        <taxon>Eukaryota</taxon>
        <taxon>Metazoa</taxon>
        <taxon>Cnidaria</taxon>
        <taxon>Myxozoa</taxon>
        <taxon>Myxosporea</taxon>
        <taxon>Bivalvulida</taxon>
        <taxon>Platysporina</taxon>
        <taxon>Myxobolidae</taxon>
        <taxon>Thelohanellus</taxon>
    </lineage>
</organism>
<dbReference type="InterPro" id="IPR033270">
    <property type="entry name" value="VPRBP/DCAF1"/>
</dbReference>
<evidence type="ECO:0000256" key="2">
    <source>
        <dbReference type="ARBA" id="ARBA00023242"/>
    </source>
</evidence>
<dbReference type="GO" id="GO:0005634">
    <property type="term" value="C:nucleus"/>
    <property type="evidence" value="ECO:0007669"/>
    <property type="project" value="UniProtKB-SubCell"/>
</dbReference>
<comment type="subcellular location">
    <subcellularLocation>
        <location evidence="1">Nucleus</location>
    </subcellularLocation>
</comment>
<dbReference type="GO" id="GO:0016567">
    <property type="term" value="P:protein ubiquitination"/>
    <property type="evidence" value="ECO:0007669"/>
    <property type="project" value="InterPro"/>
</dbReference>
<accession>A0A0C2ICK6</accession>
<keyword evidence="2" id="KW-0539">Nucleus</keyword>
<dbReference type="PANTHER" id="PTHR13129:SF4">
    <property type="entry name" value="DDB1- AND CUL4-ASSOCIATED FACTOR 1"/>
    <property type="match status" value="1"/>
</dbReference>
<comment type="caution">
    <text evidence="4">The sequence shown here is derived from an EMBL/GenBank/DDBJ whole genome shotgun (WGS) entry which is preliminary data.</text>
</comment>
<dbReference type="AlphaFoldDB" id="A0A0C2ICK6"/>
<protein>
    <submittedName>
        <fullName evidence="4">Protein VPRBP</fullName>
    </submittedName>
</protein>
<dbReference type="GO" id="GO:0080008">
    <property type="term" value="C:Cul4-RING E3 ubiquitin ligase complex"/>
    <property type="evidence" value="ECO:0007669"/>
    <property type="project" value="TreeGrafter"/>
</dbReference>
<dbReference type="PANTHER" id="PTHR13129">
    <property type="entry name" value="VPRBP PROTEIN-RELATED"/>
    <property type="match status" value="1"/>
</dbReference>
<evidence type="ECO:0000256" key="3">
    <source>
        <dbReference type="SAM" id="MobiDB-lite"/>
    </source>
</evidence>
<feature type="compositionally biased region" description="Basic and acidic residues" evidence="3">
    <location>
        <begin position="472"/>
        <end position="490"/>
    </location>
</feature>
<gene>
    <name evidence="4" type="ORF">RF11_08419</name>
</gene>
<feature type="region of interest" description="Disordered" evidence="3">
    <location>
        <begin position="472"/>
        <end position="494"/>
    </location>
</feature>
<keyword evidence="5" id="KW-1185">Reference proteome</keyword>
<dbReference type="OrthoDB" id="6019818at2759"/>
<proteinExistence type="predicted"/>
<evidence type="ECO:0000313" key="4">
    <source>
        <dbReference type="EMBL" id="KII63058.1"/>
    </source>
</evidence>
<name>A0A0C2ICK6_THEKT</name>